<accession>A0A2D2AW41</accession>
<organism evidence="2 3">
    <name type="scientific">Caulobacter mirabilis</name>
    <dbReference type="NCBI Taxonomy" id="69666"/>
    <lineage>
        <taxon>Bacteria</taxon>
        <taxon>Pseudomonadati</taxon>
        <taxon>Pseudomonadota</taxon>
        <taxon>Alphaproteobacteria</taxon>
        <taxon>Caulobacterales</taxon>
        <taxon>Caulobacteraceae</taxon>
        <taxon>Caulobacter</taxon>
    </lineage>
</organism>
<reference evidence="2 3" key="1">
    <citation type="submission" date="2017-10" db="EMBL/GenBank/DDBJ databases">
        <title>Genome sequence of Caulobacter mirabilis FWC38.</title>
        <authorList>
            <person name="Fiebig A."/>
            <person name="Crosson S."/>
        </authorList>
    </citation>
    <scope>NUCLEOTIDE SEQUENCE [LARGE SCALE GENOMIC DNA]</scope>
    <source>
        <strain evidence="2 3">FWC 38</strain>
    </source>
</reference>
<dbReference type="OrthoDB" id="1163083at2"/>
<gene>
    <name evidence="2" type="ORF">CSW64_07140</name>
</gene>
<sequence>MANDDVLAQWHRVIETRDAALLNDLLDPDAVFESPVVHTPQVGRAITAKYLLSAFQVLNNETFEYLGRWDGERSAVLEFATVIDGIRINGVDMIWWNEAGRITRFKVMIRPLKAINLVHQKMGEMLMALAPT</sequence>
<keyword evidence="3" id="KW-1185">Reference proteome</keyword>
<protein>
    <recommendedName>
        <fullName evidence="1">SnoaL-like domain-containing protein</fullName>
    </recommendedName>
</protein>
<dbReference type="InterPro" id="IPR037401">
    <property type="entry name" value="SnoaL-like"/>
</dbReference>
<dbReference type="EMBL" id="CP024201">
    <property type="protein sequence ID" value="ATQ42206.1"/>
    <property type="molecule type" value="Genomic_DNA"/>
</dbReference>
<evidence type="ECO:0000259" key="1">
    <source>
        <dbReference type="Pfam" id="PF12680"/>
    </source>
</evidence>
<dbReference type="KEGG" id="cmb:CSW64_07140"/>
<evidence type="ECO:0000313" key="3">
    <source>
        <dbReference type="Proteomes" id="UP000228945"/>
    </source>
</evidence>
<dbReference type="InterPro" id="IPR032710">
    <property type="entry name" value="NTF2-like_dom_sf"/>
</dbReference>
<dbReference type="AlphaFoldDB" id="A0A2D2AW41"/>
<name>A0A2D2AW41_9CAUL</name>
<evidence type="ECO:0000313" key="2">
    <source>
        <dbReference type="EMBL" id="ATQ42206.1"/>
    </source>
</evidence>
<proteinExistence type="predicted"/>
<dbReference type="Proteomes" id="UP000228945">
    <property type="component" value="Chromosome"/>
</dbReference>
<dbReference type="Gene3D" id="3.10.450.50">
    <property type="match status" value="1"/>
</dbReference>
<dbReference type="Pfam" id="PF12680">
    <property type="entry name" value="SnoaL_2"/>
    <property type="match status" value="1"/>
</dbReference>
<dbReference type="SUPFAM" id="SSF54427">
    <property type="entry name" value="NTF2-like"/>
    <property type="match status" value="1"/>
</dbReference>
<feature type="domain" description="SnoaL-like" evidence="1">
    <location>
        <begin position="8"/>
        <end position="104"/>
    </location>
</feature>
<dbReference type="RefSeq" id="WP_099621463.1">
    <property type="nucleotide sequence ID" value="NZ_CP024201.1"/>
</dbReference>